<organism evidence="3 4">
    <name type="scientific">Apiosordaria backusii</name>
    <dbReference type="NCBI Taxonomy" id="314023"/>
    <lineage>
        <taxon>Eukaryota</taxon>
        <taxon>Fungi</taxon>
        <taxon>Dikarya</taxon>
        <taxon>Ascomycota</taxon>
        <taxon>Pezizomycotina</taxon>
        <taxon>Sordariomycetes</taxon>
        <taxon>Sordariomycetidae</taxon>
        <taxon>Sordariales</taxon>
        <taxon>Lasiosphaeriaceae</taxon>
        <taxon>Apiosordaria</taxon>
    </lineage>
</organism>
<feature type="chain" id="PRO_5041443303" evidence="2">
    <location>
        <begin position="18"/>
        <end position="203"/>
    </location>
</feature>
<keyword evidence="4" id="KW-1185">Reference proteome</keyword>
<accession>A0AA39ZPL3</accession>
<dbReference type="AlphaFoldDB" id="A0AA39ZPL3"/>
<feature type="signal peptide" evidence="2">
    <location>
        <begin position="1"/>
        <end position="17"/>
    </location>
</feature>
<evidence type="ECO:0000256" key="1">
    <source>
        <dbReference type="SAM" id="MobiDB-lite"/>
    </source>
</evidence>
<evidence type="ECO:0000313" key="3">
    <source>
        <dbReference type="EMBL" id="KAK0701199.1"/>
    </source>
</evidence>
<reference evidence="3" key="1">
    <citation type="submission" date="2023-06" db="EMBL/GenBank/DDBJ databases">
        <title>Genome-scale phylogeny and comparative genomics of the fungal order Sordariales.</title>
        <authorList>
            <consortium name="Lawrence Berkeley National Laboratory"/>
            <person name="Hensen N."/>
            <person name="Bonometti L."/>
            <person name="Westerberg I."/>
            <person name="Brannstrom I.O."/>
            <person name="Guillou S."/>
            <person name="Cros-Aarteil S."/>
            <person name="Calhoun S."/>
            <person name="Haridas S."/>
            <person name="Kuo A."/>
            <person name="Mondo S."/>
            <person name="Pangilinan J."/>
            <person name="Riley R."/>
            <person name="Labutti K."/>
            <person name="Andreopoulos B."/>
            <person name="Lipzen A."/>
            <person name="Chen C."/>
            <person name="Yanf M."/>
            <person name="Daum C."/>
            <person name="Ng V."/>
            <person name="Clum A."/>
            <person name="Steindorff A."/>
            <person name="Ohm R."/>
            <person name="Martin F."/>
            <person name="Silar P."/>
            <person name="Natvig D."/>
            <person name="Lalanne C."/>
            <person name="Gautier V."/>
            <person name="Ament-Velasquez S.L."/>
            <person name="Kruys A."/>
            <person name="Hutchinson M.I."/>
            <person name="Powell A.J."/>
            <person name="Barry K."/>
            <person name="Miller A.N."/>
            <person name="Grigoriev I.V."/>
            <person name="Debuchy R."/>
            <person name="Gladieux P."/>
            <person name="Thoren M.H."/>
            <person name="Johannesson H."/>
        </authorList>
    </citation>
    <scope>NUCLEOTIDE SEQUENCE</scope>
    <source>
        <strain evidence="3">CBS 540.89</strain>
    </source>
</reference>
<proteinExistence type="predicted"/>
<sequence length="203" mass="21885">MKLPIFTLLTLISQTIALNPLRPHPRQDTIPRFCPVPCDSTWCCLTGQTCQQISNSDTPFECADPLLQTTDAPFALQTLGSIISSIRSDVVSLACSLDGVPSGSSCSITITPLTSYTFETALPTQRPTPRPDVTVASSSSSAGVEGNGRRGGMDGGYWVLGWGWWFGGLVKVSDTGSNGKWLWYWDIADLQGKKFKCQASSSK</sequence>
<evidence type="ECO:0000256" key="2">
    <source>
        <dbReference type="SAM" id="SignalP"/>
    </source>
</evidence>
<dbReference type="Proteomes" id="UP001172159">
    <property type="component" value="Unassembled WGS sequence"/>
</dbReference>
<feature type="region of interest" description="Disordered" evidence="1">
    <location>
        <begin position="122"/>
        <end position="148"/>
    </location>
</feature>
<gene>
    <name evidence="3" type="ORF">B0T21DRAFT_397607</name>
</gene>
<comment type="caution">
    <text evidence="3">The sequence shown here is derived from an EMBL/GenBank/DDBJ whole genome shotgun (WGS) entry which is preliminary data.</text>
</comment>
<evidence type="ECO:0000313" key="4">
    <source>
        <dbReference type="Proteomes" id="UP001172159"/>
    </source>
</evidence>
<name>A0AA39ZPL3_9PEZI</name>
<keyword evidence="2" id="KW-0732">Signal</keyword>
<protein>
    <submittedName>
        <fullName evidence="3">Uncharacterized protein</fullName>
    </submittedName>
</protein>
<dbReference type="EMBL" id="JAUKTV010000030">
    <property type="protein sequence ID" value="KAK0701199.1"/>
    <property type="molecule type" value="Genomic_DNA"/>
</dbReference>